<dbReference type="InterPro" id="IPR013022">
    <property type="entry name" value="Xyl_isomerase-like_TIM-brl"/>
</dbReference>
<name>A0A4R8LHG2_9BACL</name>
<dbReference type="Gene3D" id="3.20.20.150">
    <property type="entry name" value="Divalent-metal-dependent TIM barrel enzymes"/>
    <property type="match status" value="1"/>
</dbReference>
<proteinExistence type="predicted"/>
<dbReference type="Pfam" id="PF01261">
    <property type="entry name" value="AP_endonuc_2"/>
    <property type="match status" value="1"/>
</dbReference>
<gene>
    <name evidence="2" type="ORF">C7445_11734</name>
</gene>
<dbReference type="GO" id="GO:0016853">
    <property type="term" value="F:isomerase activity"/>
    <property type="evidence" value="ECO:0007669"/>
    <property type="project" value="UniProtKB-KW"/>
</dbReference>
<dbReference type="AlphaFoldDB" id="A0A4R8LHG2"/>
<dbReference type="InterPro" id="IPR050312">
    <property type="entry name" value="IolE/XylAMocC-like"/>
</dbReference>
<accession>A0A4R8LHG2</accession>
<dbReference type="PANTHER" id="PTHR12110">
    <property type="entry name" value="HYDROXYPYRUVATE ISOMERASE"/>
    <property type="match status" value="1"/>
</dbReference>
<comment type="caution">
    <text evidence="2">The sequence shown here is derived from an EMBL/GenBank/DDBJ whole genome shotgun (WGS) entry which is preliminary data.</text>
</comment>
<dbReference type="SUPFAM" id="SSF51658">
    <property type="entry name" value="Xylose isomerase-like"/>
    <property type="match status" value="1"/>
</dbReference>
<dbReference type="RefSeq" id="WP_134160967.1">
    <property type="nucleotide sequence ID" value="NZ_SORF01000017.1"/>
</dbReference>
<feature type="domain" description="Xylose isomerase-like TIM barrel" evidence="1">
    <location>
        <begin position="16"/>
        <end position="260"/>
    </location>
</feature>
<keyword evidence="3" id="KW-1185">Reference proteome</keyword>
<evidence type="ECO:0000313" key="3">
    <source>
        <dbReference type="Proteomes" id="UP000294581"/>
    </source>
</evidence>
<sequence length="269" mass="30021">MILGAAVPPDHAKTLSVKAAEMRLSEHATDEDLLALRGRFEELGIMNAQIGAYCNLSSTDEAIRQENIQHVRQAMRVAHLAGCKNVVVGGGHRDPSRPRETASAHIDNWTDHALDVLADSCLQVLDGLDFDVHLVIETWVMTPVSSEQRALQLANKVNHPKMGILFDPVNCMNIERYFQNGDFMRRFVETVGDKIFLVHLKDTFLRARPITYHMSEVPIGEGNLDYPALLRAIDPLPVPVLLEHMSNPDDYGPKVEYIRNLAGELGIDL</sequence>
<dbReference type="InterPro" id="IPR036237">
    <property type="entry name" value="Xyl_isomerase-like_sf"/>
</dbReference>
<dbReference type="OrthoDB" id="128241at2"/>
<keyword evidence="2" id="KW-0413">Isomerase</keyword>
<evidence type="ECO:0000313" key="2">
    <source>
        <dbReference type="EMBL" id="TDY42185.1"/>
    </source>
</evidence>
<organism evidence="2 3">
    <name type="scientific">Alicyclobacillus sacchari</name>
    <dbReference type="NCBI Taxonomy" id="392010"/>
    <lineage>
        <taxon>Bacteria</taxon>
        <taxon>Bacillati</taxon>
        <taxon>Bacillota</taxon>
        <taxon>Bacilli</taxon>
        <taxon>Bacillales</taxon>
        <taxon>Alicyclobacillaceae</taxon>
        <taxon>Alicyclobacillus</taxon>
    </lineage>
</organism>
<dbReference type="Proteomes" id="UP000294581">
    <property type="component" value="Unassembled WGS sequence"/>
</dbReference>
<protein>
    <submittedName>
        <fullName evidence="2">Sugar phosphate isomerase/epimerase</fullName>
    </submittedName>
</protein>
<reference evidence="2 3" key="1">
    <citation type="submission" date="2019-03" db="EMBL/GenBank/DDBJ databases">
        <title>Genomic Encyclopedia of Type Strains, Phase IV (KMG-IV): sequencing the most valuable type-strain genomes for metagenomic binning, comparative biology and taxonomic classification.</title>
        <authorList>
            <person name="Goeker M."/>
        </authorList>
    </citation>
    <scope>NUCLEOTIDE SEQUENCE [LARGE SCALE GENOMIC DNA]</scope>
    <source>
        <strain evidence="2 3">DSM 17974</strain>
    </source>
</reference>
<dbReference type="EMBL" id="SORF01000017">
    <property type="protein sequence ID" value="TDY42185.1"/>
    <property type="molecule type" value="Genomic_DNA"/>
</dbReference>
<evidence type="ECO:0000259" key="1">
    <source>
        <dbReference type="Pfam" id="PF01261"/>
    </source>
</evidence>